<dbReference type="GeneID" id="18934049"/>
<evidence type="ECO:0008006" key="3">
    <source>
        <dbReference type="Google" id="ProtNLM"/>
    </source>
</evidence>
<dbReference type="KEGG" id="mlr:MELLADRAFT_86003"/>
<dbReference type="HOGENOM" id="CLU_032925_1_1_1"/>
<dbReference type="Proteomes" id="UP000001072">
    <property type="component" value="Unassembled WGS sequence"/>
</dbReference>
<gene>
    <name evidence="1" type="ORF">MELLADRAFT_86003</name>
</gene>
<evidence type="ECO:0000313" key="2">
    <source>
        <dbReference type="Proteomes" id="UP000001072"/>
    </source>
</evidence>
<proteinExistence type="predicted"/>
<dbReference type="AlphaFoldDB" id="F4RKF4"/>
<accession>F4RKF4</accession>
<dbReference type="InterPro" id="IPR032675">
    <property type="entry name" value="LRR_dom_sf"/>
</dbReference>
<sequence>MQRNTRLPVEVTEIILLYVYEDLGKTPPHLVNTADRSHTNYASLTWLLGLRLLGRDWADLIMTYIFRELDLRWSFLASNLLKRQNQSFVFRGMQHLRRLSIGHVFYSNPNLVYSNYLGVELELQPYHYPSSVIYMHDIERILELCIHNLTELKLGFVGSVGFSEAVVETAKRASNLKVLILGSTLARRHDNGSESIHARRIKHDYDSLIALLNEVPSLESLSLNFLSLFSLHVTPGSLPNLQHLFFLSDESNTHAVVNFCRLYAQKLKYLEFSSSNDREAAGLVVFSIWNSIEVLSVDAFPCRTPETLFAYKFCRLRVLRCTSSHIPTTKLEWLQCPFFSTIEIFITNYASSKKNWEDILAGIQQNPTIRPASLKHIIFITSSKSALQDRDLVQAFQAQNLTCHFRGGMTYADVLEANVWVKNQIARLTY</sequence>
<name>F4RKF4_MELLP</name>
<dbReference type="SUPFAM" id="SSF52047">
    <property type="entry name" value="RNI-like"/>
    <property type="match status" value="1"/>
</dbReference>
<organism evidence="2">
    <name type="scientific">Melampsora larici-populina (strain 98AG31 / pathotype 3-4-7)</name>
    <name type="common">Poplar leaf rust fungus</name>
    <dbReference type="NCBI Taxonomy" id="747676"/>
    <lineage>
        <taxon>Eukaryota</taxon>
        <taxon>Fungi</taxon>
        <taxon>Dikarya</taxon>
        <taxon>Basidiomycota</taxon>
        <taxon>Pucciniomycotina</taxon>
        <taxon>Pucciniomycetes</taxon>
        <taxon>Pucciniales</taxon>
        <taxon>Melampsoraceae</taxon>
        <taxon>Melampsora</taxon>
    </lineage>
</organism>
<dbReference type="EMBL" id="GL883105">
    <property type="protein sequence ID" value="EGG07086.1"/>
    <property type="molecule type" value="Genomic_DNA"/>
</dbReference>
<evidence type="ECO:0000313" key="1">
    <source>
        <dbReference type="EMBL" id="EGG07086.1"/>
    </source>
</evidence>
<dbReference type="RefSeq" id="XP_007409528.1">
    <property type="nucleotide sequence ID" value="XM_007409466.1"/>
</dbReference>
<dbReference type="InParanoid" id="F4RKF4"/>
<keyword evidence="2" id="KW-1185">Reference proteome</keyword>
<protein>
    <recommendedName>
        <fullName evidence="3">F-box domain-containing protein</fullName>
    </recommendedName>
</protein>
<dbReference type="Gene3D" id="3.80.10.10">
    <property type="entry name" value="Ribonuclease Inhibitor"/>
    <property type="match status" value="1"/>
</dbReference>
<dbReference type="VEuPathDB" id="FungiDB:MELLADRAFT_86003"/>
<reference evidence="2" key="1">
    <citation type="journal article" date="2011" name="Proc. Natl. Acad. Sci. U.S.A.">
        <title>Obligate biotrophy features unraveled by the genomic analysis of rust fungi.</title>
        <authorList>
            <person name="Duplessis S."/>
            <person name="Cuomo C.A."/>
            <person name="Lin Y.-C."/>
            <person name="Aerts A."/>
            <person name="Tisserant E."/>
            <person name="Veneault-Fourrey C."/>
            <person name="Joly D.L."/>
            <person name="Hacquard S."/>
            <person name="Amselem J."/>
            <person name="Cantarel B.L."/>
            <person name="Chiu R."/>
            <person name="Coutinho P.M."/>
            <person name="Feau N."/>
            <person name="Field M."/>
            <person name="Frey P."/>
            <person name="Gelhaye E."/>
            <person name="Goldberg J."/>
            <person name="Grabherr M.G."/>
            <person name="Kodira C.D."/>
            <person name="Kohler A."/>
            <person name="Kuees U."/>
            <person name="Lindquist E.A."/>
            <person name="Lucas S.M."/>
            <person name="Mago R."/>
            <person name="Mauceli E."/>
            <person name="Morin E."/>
            <person name="Murat C."/>
            <person name="Pangilinan J.L."/>
            <person name="Park R."/>
            <person name="Pearson M."/>
            <person name="Quesneville H."/>
            <person name="Rouhier N."/>
            <person name="Sakthikumar S."/>
            <person name="Salamov A.A."/>
            <person name="Schmutz J."/>
            <person name="Selles B."/>
            <person name="Shapiro H."/>
            <person name="Tanguay P."/>
            <person name="Tuskan G.A."/>
            <person name="Henrissat B."/>
            <person name="Van de Peer Y."/>
            <person name="Rouze P."/>
            <person name="Ellis J.G."/>
            <person name="Dodds P.N."/>
            <person name="Schein J.E."/>
            <person name="Zhong S."/>
            <person name="Hamelin R.C."/>
            <person name="Grigoriev I.V."/>
            <person name="Szabo L.J."/>
            <person name="Martin F."/>
        </authorList>
    </citation>
    <scope>NUCLEOTIDE SEQUENCE [LARGE SCALE GENOMIC DNA]</scope>
    <source>
        <strain evidence="2">98AG31 / pathotype 3-4-7</strain>
    </source>
</reference>